<accession>A0AA36D9V9</accession>
<proteinExistence type="predicted"/>
<organism evidence="1 2">
    <name type="scientific">Mesorhabditis spiculigera</name>
    <dbReference type="NCBI Taxonomy" id="96644"/>
    <lineage>
        <taxon>Eukaryota</taxon>
        <taxon>Metazoa</taxon>
        <taxon>Ecdysozoa</taxon>
        <taxon>Nematoda</taxon>
        <taxon>Chromadorea</taxon>
        <taxon>Rhabditida</taxon>
        <taxon>Rhabditina</taxon>
        <taxon>Rhabditomorpha</taxon>
        <taxon>Rhabditoidea</taxon>
        <taxon>Rhabditidae</taxon>
        <taxon>Mesorhabditinae</taxon>
        <taxon>Mesorhabditis</taxon>
    </lineage>
</organism>
<dbReference type="Gene3D" id="1.10.490.10">
    <property type="entry name" value="Globins"/>
    <property type="match status" value="1"/>
</dbReference>
<dbReference type="AlphaFoldDB" id="A0AA36D9V9"/>
<gene>
    <name evidence="1" type="ORF">MSPICULIGERA_LOCUS20533</name>
</gene>
<protein>
    <recommendedName>
        <fullName evidence="3">Globin family profile domain-containing protein</fullName>
    </recommendedName>
</protein>
<name>A0AA36D9V9_9BILA</name>
<dbReference type="GO" id="GO:0019825">
    <property type="term" value="F:oxygen binding"/>
    <property type="evidence" value="ECO:0007669"/>
    <property type="project" value="InterPro"/>
</dbReference>
<dbReference type="CDD" id="cd01040">
    <property type="entry name" value="Mb-like"/>
    <property type="match status" value="1"/>
</dbReference>
<dbReference type="InterPro" id="IPR012292">
    <property type="entry name" value="Globin/Proto"/>
</dbReference>
<dbReference type="InterPro" id="IPR009050">
    <property type="entry name" value="Globin-like_sf"/>
</dbReference>
<evidence type="ECO:0000313" key="1">
    <source>
        <dbReference type="EMBL" id="CAJ0582400.1"/>
    </source>
</evidence>
<evidence type="ECO:0008006" key="3">
    <source>
        <dbReference type="Google" id="ProtNLM"/>
    </source>
</evidence>
<reference evidence="1" key="1">
    <citation type="submission" date="2023-06" db="EMBL/GenBank/DDBJ databases">
        <authorList>
            <person name="Delattre M."/>
        </authorList>
    </citation>
    <scope>NUCLEOTIDE SEQUENCE</scope>
    <source>
        <strain evidence="1">AF72</strain>
    </source>
</reference>
<sequence>MLKRCSKASISDNVYILSSFSGRALLAENEEIDRICEDYSKIADKYGLFEKMFIQLFMDDDFEFAVHFGLEKLTVETLRREQKFRTHVGKFQRFMNSLMDMLSKGAQNGEQVVHMLRIIGRQHTNVRSMSFTAEKWLIFKNVMLTLLCPEINITYPTWSKLISFVIYEIKDSYLEHVRQLRSSSCPQIAQLTIIP</sequence>
<dbReference type="Proteomes" id="UP001177023">
    <property type="component" value="Unassembled WGS sequence"/>
</dbReference>
<dbReference type="SUPFAM" id="SSF46458">
    <property type="entry name" value="Globin-like"/>
    <property type="match status" value="1"/>
</dbReference>
<dbReference type="InterPro" id="IPR044399">
    <property type="entry name" value="Mb-like_M"/>
</dbReference>
<dbReference type="GO" id="GO:0020037">
    <property type="term" value="F:heme binding"/>
    <property type="evidence" value="ECO:0007669"/>
    <property type="project" value="InterPro"/>
</dbReference>
<feature type="non-terminal residue" evidence="1">
    <location>
        <position position="195"/>
    </location>
</feature>
<evidence type="ECO:0000313" key="2">
    <source>
        <dbReference type="Proteomes" id="UP001177023"/>
    </source>
</evidence>
<dbReference type="EMBL" id="CATQJA010002664">
    <property type="protein sequence ID" value="CAJ0582400.1"/>
    <property type="molecule type" value="Genomic_DNA"/>
</dbReference>
<keyword evidence="2" id="KW-1185">Reference proteome</keyword>
<comment type="caution">
    <text evidence="1">The sequence shown here is derived from an EMBL/GenBank/DDBJ whole genome shotgun (WGS) entry which is preliminary data.</text>
</comment>